<name>A0A4S8PT83_9ACTN</name>
<organism evidence="3 4">
    <name type="scientific">Glycomyces paridis</name>
    <dbReference type="NCBI Taxonomy" id="2126555"/>
    <lineage>
        <taxon>Bacteria</taxon>
        <taxon>Bacillati</taxon>
        <taxon>Actinomycetota</taxon>
        <taxon>Actinomycetes</taxon>
        <taxon>Glycomycetales</taxon>
        <taxon>Glycomycetaceae</taxon>
        <taxon>Glycomyces</taxon>
    </lineage>
</organism>
<dbReference type="OrthoDB" id="9811597at2"/>
<evidence type="ECO:0000256" key="1">
    <source>
        <dbReference type="PROSITE-ProRule" id="PRU01076"/>
    </source>
</evidence>
<dbReference type="GO" id="GO:0003677">
    <property type="term" value="F:DNA binding"/>
    <property type="evidence" value="ECO:0007669"/>
    <property type="project" value="UniProtKB-UniRule"/>
</dbReference>
<evidence type="ECO:0000259" key="2">
    <source>
        <dbReference type="PROSITE" id="PS51740"/>
    </source>
</evidence>
<dbReference type="SUPFAM" id="SSF89447">
    <property type="entry name" value="AbrB/MazE/MraZ-like"/>
    <property type="match status" value="1"/>
</dbReference>
<dbReference type="Proteomes" id="UP000305792">
    <property type="component" value="Unassembled WGS sequence"/>
</dbReference>
<dbReference type="Pfam" id="PF04014">
    <property type="entry name" value="MazE_antitoxin"/>
    <property type="match status" value="1"/>
</dbReference>
<evidence type="ECO:0000313" key="4">
    <source>
        <dbReference type="Proteomes" id="UP000305792"/>
    </source>
</evidence>
<proteinExistence type="predicted"/>
<keyword evidence="4" id="KW-1185">Reference proteome</keyword>
<dbReference type="PROSITE" id="PS51740">
    <property type="entry name" value="SPOVT_ABRB"/>
    <property type="match status" value="1"/>
</dbReference>
<feature type="domain" description="SpoVT-AbrB" evidence="2">
    <location>
        <begin position="16"/>
        <end position="61"/>
    </location>
</feature>
<dbReference type="Gene3D" id="2.10.260.10">
    <property type="match status" value="1"/>
</dbReference>
<protein>
    <submittedName>
        <fullName evidence="3">AbrB/MazE/SpoVT family DNA-binding domain-containing protein</fullName>
    </submittedName>
</protein>
<dbReference type="RefSeq" id="WP_136528399.1">
    <property type="nucleotide sequence ID" value="NZ_STGX01000002.1"/>
</dbReference>
<dbReference type="InterPro" id="IPR007159">
    <property type="entry name" value="SpoVT-AbrB_dom"/>
</dbReference>
<evidence type="ECO:0000313" key="3">
    <source>
        <dbReference type="EMBL" id="THV31529.1"/>
    </source>
</evidence>
<sequence>MLIRDLSDTYLDEVTVMGMLMNSKGQVTVPAEIRAEHGWRAGDEFEFVEEDGVVVLRPLTDARSRAERVVKRMLGAGTANMDKTTDELMAMLRDD</sequence>
<dbReference type="AlphaFoldDB" id="A0A4S8PT83"/>
<dbReference type="InterPro" id="IPR037914">
    <property type="entry name" value="SpoVT-AbrB_sf"/>
</dbReference>
<accession>A0A4S8PT83</accession>
<comment type="caution">
    <text evidence="3">The sequence shown here is derived from an EMBL/GenBank/DDBJ whole genome shotgun (WGS) entry which is preliminary data.</text>
</comment>
<gene>
    <name evidence="3" type="ORF">E9998_03990</name>
</gene>
<keyword evidence="1 3" id="KW-0238">DNA-binding</keyword>
<dbReference type="SMART" id="SM00966">
    <property type="entry name" value="SpoVT_AbrB"/>
    <property type="match status" value="1"/>
</dbReference>
<reference evidence="3 4" key="1">
    <citation type="journal article" date="2018" name="Int. J. Syst. Evol. Microbiol.">
        <title>Glycomyces paridis sp. nov., isolated from the medicinal plant Paris polyphylla.</title>
        <authorList>
            <person name="Fang X.M."/>
            <person name="Bai J.L."/>
            <person name="Su J."/>
            <person name="Zhao L.L."/>
            <person name="Liu H.Y."/>
            <person name="Ma B.P."/>
            <person name="Zhang Y.Q."/>
            <person name="Yu L.Y."/>
        </authorList>
    </citation>
    <scope>NUCLEOTIDE SEQUENCE [LARGE SCALE GENOMIC DNA]</scope>
    <source>
        <strain evidence="3 4">CPCC 204357</strain>
    </source>
</reference>
<dbReference type="NCBIfam" id="TIGR01439">
    <property type="entry name" value="lp_hng_hel_AbrB"/>
    <property type="match status" value="1"/>
</dbReference>
<dbReference type="EMBL" id="STGX01000002">
    <property type="protein sequence ID" value="THV31529.1"/>
    <property type="molecule type" value="Genomic_DNA"/>
</dbReference>